<evidence type="ECO:0000256" key="1">
    <source>
        <dbReference type="ARBA" id="ARBA00004477"/>
    </source>
</evidence>
<dbReference type="Pfam" id="PF06703">
    <property type="entry name" value="SPC25"/>
    <property type="match status" value="1"/>
</dbReference>
<comment type="subcellular location">
    <subcellularLocation>
        <location evidence="1 9">Endoplasmic reticulum membrane</location>
        <topology evidence="1 9">Multi-pass membrane protein</topology>
    </subcellularLocation>
</comment>
<dbReference type="GO" id="GO:0006465">
    <property type="term" value="P:signal peptide processing"/>
    <property type="evidence" value="ECO:0007669"/>
    <property type="project" value="UniProtKB-UniRule"/>
</dbReference>
<evidence type="ECO:0000256" key="3">
    <source>
        <dbReference type="ARBA" id="ARBA00017057"/>
    </source>
</evidence>
<dbReference type="GO" id="GO:0045047">
    <property type="term" value="P:protein targeting to ER"/>
    <property type="evidence" value="ECO:0007669"/>
    <property type="project" value="TreeGrafter"/>
</dbReference>
<dbReference type="GO" id="GO:0005787">
    <property type="term" value="C:signal peptidase complex"/>
    <property type="evidence" value="ECO:0007669"/>
    <property type="project" value="UniProtKB-UniRule"/>
</dbReference>
<evidence type="ECO:0000256" key="8">
    <source>
        <dbReference type="ARBA" id="ARBA00045608"/>
    </source>
</evidence>
<feature type="transmembrane region" description="Helical" evidence="9">
    <location>
        <begin position="48"/>
        <end position="67"/>
    </location>
</feature>
<keyword evidence="5 9" id="KW-0256">Endoplasmic reticulum</keyword>
<accession>A0A9P1N047</accession>
<comment type="caution">
    <text evidence="10">The sequence shown here is derived from an EMBL/GenBank/DDBJ whole genome shotgun (WGS) entry which is preliminary data.</text>
</comment>
<name>A0A9P1N047_9PELO</name>
<evidence type="ECO:0000256" key="5">
    <source>
        <dbReference type="ARBA" id="ARBA00022824"/>
    </source>
</evidence>
<comment type="function">
    <text evidence="8 9">Component of the signal peptidase complex (SPC) which catalyzes the cleavage of N-terminal signal sequences from nascent proteins as they are translocated into the lumen of the endoplasmic reticulum. Enhances the enzymatic activity of SPC and facilitates the interactions between different components of the translocation site.</text>
</comment>
<organism evidence="10 11">
    <name type="scientific">Caenorhabditis angaria</name>
    <dbReference type="NCBI Taxonomy" id="860376"/>
    <lineage>
        <taxon>Eukaryota</taxon>
        <taxon>Metazoa</taxon>
        <taxon>Ecdysozoa</taxon>
        <taxon>Nematoda</taxon>
        <taxon>Chromadorea</taxon>
        <taxon>Rhabditida</taxon>
        <taxon>Rhabditina</taxon>
        <taxon>Rhabditomorpha</taxon>
        <taxon>Rhabditoidea</taxon>
        <taxon>Rhabditidae</taxon>
        <taxon>Peloderinae</taxon>
        <taxon>Caenorhabditis</taxon>
    </lineage>
</organism>
<evidence type="ECO:0000256" key="7">
    <source>
        <dbReference type="ARBA" id="ARBA00023136"/>
    </source>
</evidence>
<dbReference type="AlphaFoldDB" id="A0A9P1N047"/>
<dbReference type="GO" id="GO:0008233">
    <property type="term" value="F:peptidase activity"/>
    <property type="evidence" value="ECO:0007669"/>
    <property type="project" value="UniProtKB-UniRule"/>
</dbReference>
<proteinExistence type="inferred from homology"/>
<comment type="similarity">
    <text evidence="2 9">Belongs to the SPCS2 family.</text>
</comment>
<dbReference type="Proteomes" id="UP001152747">
    <property type="component" value="Unassembled WGS sequence"/>
</dbReference>
<keyword evidence="6 9" id="KW-1133">Transmembrane helix</keyword>
<dbReference type="PANTHER" id="PTHR13085:SF0">
    <property type="entry name" value="SIGNAL PEPTIDASE COMPLEX SUBUNIT 2"/>
    <property type="match status" value="1"/>
</dbReference>
<sequence>MSATDEKIVVINKWDGLTVKNTLDDTVKKLLNDRIGWTESHQIMNLRLLISFVGVAFAGFACAYDYYDPYPKSGPVLLVCSITYFIAMGILQIFEWYYAKDCFYEAIELDKKQKRNWSWSSEMRKYDDKYTLSAEFKKEGRSGQAKITKSVGSYIDHDGEVIVPLLKAEVDSLYQRLVKGE</sequence>
<evidence type="ECO:0000256" key="6">
    <source>
        <dbReference type="ARBA" id="ARBA00022989"/>
    </source>
</evidence>
<keyword evidence="11" id="KW-1185">Reference proteome</keyword>
<keyword evidence="4 9" id="KW-0812">Transmembrane</keyword>
<evidence type="ECO:0000313" key="11">
    <source>
        <dbReference type="Proteomes" id="UP001152747"/>
    </source>
</evidence>
<dbReference type="InterPro" id="IPR009582">
    <property type="entry name" value="Spc2/SPCS2"/>
</dbReference>
<gene>
    <name evidence="10" type="ORF">CAMP_LOCUS8714</name>
</gene>
<dbReference type="EMBL" id="CANHGI010000003">
    <property type="protein sequence ID" value="CAI5446077.1"/>
    <property type="molecule type" value="Genomic_DNA"/>
</dbReference>
<evidence type="ECO:0000256" key="2">
    <source>
        <dbReference type="ARBA" id="ARBA00007324"/>
    </source>
</evidence>
<reference evidence="10" key="1">
    <citation type="submission" date="2022-11" db="EMBL/GenBank/DDBJ databases">
        <authorList>
            <person name="Kikuchi T."/>
        </authorList>
    </citation>
    <scope>NUCLEOTIDE SEQUENCE</scope>
    <source>
        <strain evidence="10">PS1010</strain>
    </source>
</reference>
<evidence type="ECO:0000256" key="4">
    <source>
        <dbReference type="ARBA" id="ARBA00022692"/>
    </source>
</evidence>
<dbReference type="PANTHER" id="PTHR13085">
    <property type="entry name" value="MICROSOMAL SIGNAL PEPTIDASE 25 KDA SUBUNIT"/>
    <property type="match status" value="1"/>
</dbReference>
<dbReference type="OrthoDB" id="29558at2759"/>
<feature type="transmembrane region" description="Helical" evidence="9">
    <location>
        <begin position="73"/>
        <end position="94"/>
    </location>
</feature>
<keyword evidence="7 9" id="KW-0472">Membrane</keyword>
<evidence type="ECO:0000256" key="9">
    <source>
        <dbReference type="RuleBase" id="RU368033"/>
    </source>
</evidence>
<evidence type="ECO:0000313" key="10">
    <source>
        <dbReference type="EMBL" id="CAI5446077.1"/>
    </source>
</evidence>
<protein>
    <recommendedName>
        <fullName evidence="3 9">Signal peptidase complex subunit 2</fullName>
    </recommendedName>
</protein>